<dbReference type="Proteomes" id="UP001549086">
    <property type="component" value="Unassembled WGS sequence"/>
</dbReference>
<organism evidence="1 2">
    <name type="scientific">Bartonella silvatica</name>
    <dbReference type="NCBI Taxonomy" id="357760"/>
    <lineage>
        <taxon>Bacteria</taxon>
        <taxon>Pseudomonadati</taxon>
        <taxon>Pseudomonadota</taxon>
        <taxon>Alphaproteobacteria</taxon>
        <taxon>Hyphomicrobiales</taxon>
        <taxon>Bartonellaceae</taxon>
        <taxon>Bartonella</taxon>
    </lineage>
</organism>
<dbReference type="RefSeq" id="WP_354189806.1">
    <property type="nucleotide sequence ID" value="NZ_JBEPLI010000008.1"/>
</dbReference>
<evidence type="ECO:0000313" key="1">
    <source>
        <dbReference type="EMBL" id="MET3589899.1"/>
    </source>
</evidence>
<keyword evidence="2" id="KW-1185">Reference proteome</keyword>
<dbReference type="EMBL" id="JBEPLI010000008">
    <property type="protein sequence ID" value="MET3589899.1"/>
    <property type="molecule type" value="Genomic_DNA"/>
</dbReference>
<name>A0ABV2HHI1_9HYPH</name>
<sequence length="76" mass="8707">MFLKVYTLSAWFKHQSLVAWKAKQVKRVGQSIRVWRVGEHVQGRCREGGWMGGCRVDEEHAGSMKNMVGEQDMRGA</sequence>
<evidence type="ECO:0000313" key="2">
    <source>
        <dbReference type="Proteomes" id="UP001549086"/>
    </source>
</evidence>
<accession>A0ABV2HHI1</accession>
<proteinExistence type="predicted"/>
<gene>
    <name evidence="1" type="ORF">ABID23_000987</name>
</gene>
<reference evidence="1 2" key="1">
    <citation type="submission" date="2024-06" db="EMBL/GenBank/DDBJ databases">
        <title>Genomic Encyclopedia of Type Strains, Phase IV (KMG-IV): sequencing the most valuable type-strain genomes for metagenomic binning, comparative biology and taxonomic classification.</title>
        <authorList>
            <person name="Goeker M."/>
        </authorList>
    </citation>
    <scope>NUCLEOTIDE SEQUENCE [LARGE SCALE GENOMIC DNA]</scope>
    <source>
        <strain evidence="1 2">DSM 23649</strain>
    </source>
</reference>
<comment type="caution">
    <text evidence="1">The sequence shown here is derived from an EMBL/GenBank/DDBJ whole genome shotgun (WGS) entry which is preliminary data.</text>
</comment>
<protein>
    <submittedName>
        <fullName evidence="1">Uncharacterized protein</fullName>
    </submittedName>
</protein>